<evidence type="ECO:0000256" key="2">
    <source>
        <dbReference type="SAM" id="Phobius"/>
    </source>
</evidence>
<organism evidence="3">
    <name type="scientific">Caldilineaceae bacterium SB0661_bin_32</name>
    <dbReference type="NCBI Taxonomy" id="2605255"/>
    <lineage>
        <taxon>Bacteria</taxon>
        <taxon>Bacillati</taxon>
        <taxon>Chloroflexota</taxon>
        <taxon>Caldilineae</taxon>
        <taxon>Caldilineales</taxon>
        <taxon>Caldilineaceae</taxon>
    </lineage>
</organism>
<evidence type="ECO:0000313" key="3">
    <source>
        <dbReference type="EMBL" id="MYC97572.1"/>
    </source>
</evidence>
<evidence type="ECO:0008006" key="4">
    <source>
        <dbReference type="Google" id="ProtNLM"/>
    </source>
</evidence>
<protein>
    <recommendedName>
        <fullName evidence="4">MAM domain-containing protein</fullName>
    </recommendedName>
</protein>
<feature type="compositionally biased region" description="Low complexity" evidence="1">
    <location>
        <begin position="259"/>
        <end position="268"/>
    </location>
</feature>
<dbReference type="Gene3D" id="2.60.120.260">
    <property type="entry name" value="Galactose-binding domain-like"/>
    <property type="match status" value="2"/>
</dbReference>
<feature type="compositionally biased region" description="Pro residues" evidence="1">
    <location>
        <begin position="269"/>
        <end position="283"/>
    </location>
</feature>
<feature type="transmembrane region" description="Helical" evidence="2">
    <location>
        <begin position="46"/>
        <end position="65"/>
    </location>
</feature>
<comment type="caution">
    <text evidence="3">The sequence shown here is derived from an EMBL/GenBank/DDBJ whole genome shotgun (WGS) entry which is preliminary data.</text>
</comment>
<keyword evidence="2" id="KW-0812">Transmembrane</keyword>
<feature type="region of interest" description="Disordered" evidence="1">
    <location>
        <begin position="464"/>
        <end position="513"/>
    </location>
</feature>
<proteinExistence type="predicted"/>
<keyword evidence="2" id="KW-1133">Transmembrane helix</keyword>
<feature type="transmembrane region" description="Helical" evidence="2">
    <location>
        <begin position="568"/>
        <end position="585"/>
    </location>
</feature>
<keyword evidence="2" id="KW-0472">Membrane</keyword>
<feature type="compositionally biased region" description="Low complexity" evidence="1">
    <location>
        <begin position="468"/>
        <end position="513"/>
    </location>
</feature>
<reference evidence="3" key="1">
    <citation type="submission" date="2019-09" db="EMBL/GenBank/DDBJ databases">
        <title>Characterisation of the sponge microbiome using genome-centric metagenomics.</title>
        <authorList>
            <person name="Engelberts J.P."/>
            <person name="Robbins S.J."/>
            <person name="De Goeij J.M."/>
            <person name="Aranda M."/>
            <person name="Bell S.C."/>
            <person name="Webster N.S."/>
        </authorList>
    </citation>
    <scope>NUCLEOTIDE SEQUENCE</scope>
    <source>
        <strain evidence="3">SB0661_bin_32</strain>
    </source>
</reference>
<name>A0A6B1DDR6_9CHLR</name>
<sequence length="593" mass="62471">MLTSSVVHDLRAVLQLGFLSATGGTYVPRQGSFRVDRMRGVMSKVWGARGAVSLCTLLAVALVLWQGTATTRAEGPPPAPDNDEVSAAHLSPDGCSELIINGGFEATDLHWGLAGTALPPSYSTAKAYAGDRSLRLGIVDSANQDANDNLYQDIALPDSAQHFTLSFHFWASHEDAPGSDMQLLNIYEATTGVRLAQPWARLSNEQSWQFELIDLTHFRGRTLRIEFGVHNDGSGGRTALYLDEVSLLACEPDATPFVTPSATATAPPAGTPPPAATPQPVTTPVPGGCAASDTLTNGDFESVLDGQSNWAVGESPVPPILASQPSGGALSLRLGNPPGSGTQNIQSYSSVRQLVQLPAGASSASLRWNHLSRSQDPATLSPALASDRQELILLTSTLTTEAILYRSRAENAAWETMTVDLTPYLGRAYYLYFNVFNDGNGRRTWMFLDDVQLLVCYGNATAPSAGGDAASTQPQASAPPAATSSPTDESAAAQPGSDPQTPAPDAAQDAEASATPALAARGTMIAVGVSTPSSIIQRSSPSAAPAQVTDVTVWQRFLRISQTAQGQTFIFLLLIVLVAIGYLRFRGSGRPPL</sequence>
<feature type="region of interest" description="Disordered" evidence="1">
    <location>
        <begin position="259"/>
        <end position="298"/>
    </location>
</feature>
<dbReference type="AlphaFoldDB" id="A0A6B1DDR6"/>
<evidence type="ECO:0000256" key="1">
    <source>
        <dbReference type="SAM" id="MobiDB-lite"/>
    </source>
</evidence>
<gene>
    <name evidence="3" type="ORF">F4X14_21680</name>
</gene>
<accession>A0A6B1DDR6</accession>
<dbReference type="EMBL" id="VXMH01000121">
    <property type="protein sequence ID" value="MYC97572.1"/>
    <property type="molecule type" value="Genomic_DNA"/>
</dbReference>